<sequence length="191" mass="21047">MLTCPNTQLEPMFGAADDVSAAPSTLEHAYVITFAGLPQPSTCYTKRLVHHPASPSQEPLGNLFEAASWESTYLVSELIRYDIENPILVPWRLRAWETGSGVPPGPHGHSGTIGSVPGLSGGVLRDSGHLRLHDDDVYHIKRTRYISFAGTPRLQPMATHFIDLVHCSPTTYDRQAFLVYRLLDQTPATGR</sequence>
<dbReference type="EMBL" id="AWSO01001733">
    <property type="protein sequence ID" value="ESK82945.1"/>
    <property type="molecule type" value="Genomic_DNA"/>
</dbReference>
<evidence type="ECO:0000313" key="1">
    <source>
        <dbReference type="EMBL" id="ESK82945.1"/>
    </source>
</evidence>
<evidence type="ECO:0000313" key="2">
    <source>
        <dbReference type="Proteomes" id="UP000017559"/>
    </source>
</evidence>
<accession>V2WRU1</accession>
<proteinExistence type="predicted"/>
<dbReference type="AlphaFoldDB" id="V2WRU1"/>
<organism evidence="1 2">
    <name type="scientific">Moniliophthora roreri (strain MCA 2997)</name>
    <name type="common">Cocoa frosty pod rot fungus</name>
    <name type="synonym">Crinipellis roreri</name>
    <dbReference type="NCBI Taxonomy" id="1381753"/>
    <lineage>
        <taxon>Eukaryota</taxon>
        <taxon>Fungi</taxon>
        <taxon>Dikarya</taxon>
        <taxon>Basidiomycota</taxon>
        <taxon>Agaricomycotina</taxon>
        <taxon>Agaricomycetes</taxon>
        <taxon>Agaricomycetidae</taxon>
        <taxon>Agaricales</taxon>
        <taxon>Marasmiineae</taxon>
        <taxon>Marasmiaceae</taxon>
        <taxon>Moniliophthora</taxon>
    </lineage>
</organism>
<gene>
    <name evidence="1" type="ORF">Moror_11823</name>
</gene>
<keyword evidence="2" id="KW-1185">Reference proteome</keyword>
<protein>
    <submittedName>
        <fullName evidence="1">Uncharacterized protein</fullName>
    </submittedName>
</protein>
<dbReference type="Proteomes" id="UP000017559">
    <property type="component" value="Unassembled WGS sequence"/>
</dbReference>
<dbReference type="HOGENOM" id="CLU_1421755_0_0_1"/>
<dbReference type="KEGG" id="mrr:Moror_11823"/>
<comment type="caution">
    <text evidence="1">The sequence shown here is derived from an EMBL/GenBank/DDBJ whole genome shotgun (WGS) entry which is preliminary data.</text>
</comment>
<name>V2WRU1_MONRO</name>
<reference evidence="1 2" key="1">
    <citation type="journal article" date="2014" name="BMC Genomics">
        <title>Genome and secretome analysis of the hemibiotrophic fungal pathogen, Moniliophthora roreri, which causes frosty pod rot disease of cacao: mechanisms of the biotrophic and necrotrophic phases.</title>
        <authorList>
            <person name="Meinhardt L.W."/>
            <person name="Costa G.G.L."/>
            <person name="Thomazella D.P.T."/>
            <person name="Teixeira P.J.P.L."/>
            <person name="Carazzolle M.F."/>
            <person name="Schuster S.C."/>
            <person name="Carlson J.E."/>
            <person name="Guiltinan M.J."/>
            <person name="Mieczkowski P."/>
            <person name="Farmer A."/>
            <person name="Ramaraj T."/>
            <person name="Crozier J."/>
            <person name="Davis R.E."/>
            <person name="Shao J."/>
            <person name="Melnick R.L."/>
            <person name="Pereira G.A.G."/>
            <person name="Bailey B.A."/>
        </authorList>
    </citation>
    <scope>NUCLEOTIDE SEQUENCE [LARGE SCALE GENOMIC DNA]</scope>
    <source>
        <strain evidence="1 2">MCA 2997</strain>
    </source>
</reference>